<evidence type="ECO:0000256" key="3">
    <source>
        <dbReference type="ARBA" id="ARBA00022801"/>
    </source>
</evidence>
<evidence type="ECO:0000256" key="1">
    <source>
        <dbReference type="ARBA" id="ARBA00007447"/>
    </source>
</evidence>
<dbReference type="SUPFAM" id="SSF50630">
    <property type="entry name" value="Acid proteases"/>
    <property type="match status" value="1"/>
</dbReference>
<dbReference type="GO" id="GO:0000324">
    <property type="term" value="C:fungal-type vacuole"/>
    <property type="evidence" value="ECO:0007669"/>
    <property type="project" value="TreeGrafter"/>
</dbReference>
<reference evidence="7 8" key="1">
    <citation type="submission" date="2018-02" db="EMBL/GenBank/DDBJ databases">
        <title>The genomes of Aspergillus section Nigri reveals drivers in fungal speciation.</title>
        <authorList>
            <consortium name="DOE Joint Genome Institute"/>
            <person name="Vesth T.C."/>
            <person name="Nybo J."/>
            <person name="Theobald S."/>
            <person name="Brandl J."/>
            <person name="Frisvad J.C."/>
            <person name="Nielsen K.F."/>
            <person name="Lyhne E.K."/>
            <person name="Kogle M.E."/>
            <person name="Kuo A."/>
            <person name="Riley R."/>
            <person name="Clum A."/>
            <person name="Nolan M."/>
            <person name="Lipzen A."/>
            <person name="Salamov A."/>
            <person name="Henrissat B."/>
            <person name="Wiebenga A."/>
            <person name="De vries R.P."/>
            <person name="Grigoriev I.V."/>
            <person name="Mortensen U.H."/>
            <person name="Andersen M.R."/>
            <person name="Baker S.E."/>
        </authorList>
    </citation>
    <scope>NUCLEOTIDE SEQUENCE [LARGE SCALE GENOMIC DNA]</scope>
    <source>
        <strain evidence="7 8">CBS 114.80</strain>
    </source>
</reference>
<organism evidence="7 8">
    <name type="scientific">Aspergillus indologenus CBS 114.80</name>
    <dbReference type="NCBI Taxonomy" id="1450541"/>
    <lineage>
        <taxon>Eukaryota</taxon>
        <taxon>Fungi</taxon>
        <taxon>Dikarya</taxon>
        <taxon>Ascomycota</taxon>
        <taxon>Pezizomycotina</taxon>
        <taxon>Eurotiomycetes</taxon>
        <taxon>Eurotiomycetidae</taxon>
        <taxon>Eurotiales</taxon>
        <taxon>Aspergillaceae</taxon>
        <taxon>Aspergillus</taxon>
        <taxon>Aspergillus subgen. Circumdati</taxon>
    </lineage>
</organism>
<dbReference type="Pfam" id="PF00026">
    <property type="entry name" value="Asp"/>
    <property type="match status" value="1"/>
</dbReference>
<dbReference type="PROSITE" id="PS51767">
    <property type="entry name" value="PEPTIDASE_A1"/>
    <property type="match status" value="1"/>
</dbReference>
<dbReference type="AlphaFoldDB" id="A0A2V5HKW4"/>
<accession>A0A2V5HKW4</accession>
<protein>
    <submittedName>
        <fullName evidence="7">Acid protease</fullName>
    </submittedName>
</protein>
<dbReference type="PROSITE" id="PS00141">
    <property type="entry name" value="ASP_PROTEASE"/>
    <property type="match status" value="1"/>
</dbReference>
<keyword evidence="3 5" id="KW-0378">Hydrolase</keyword>
<dbReference type="GO" id="GO:0004190">
    <property type="term" value="F:aspartic-type endopeptidase activity"/>
    <property type="evidence" value="ECO:0007669"/>
    <property type="project" value="UniProtKB-KW"/>
</dbReference>
<dbReference type="CDD" id="cd05471">
    <property type="entry name" value="pepsin_like"/>
    <property type="match status" value="1"/>
</dbReference>
<comment type="similarity">
    <text evidence="1 5">Belongs to the peptidase A1 family.</text>
</comment>
<name>A0A2V5HKW4_9EURO</name>
<dbReference type="InterPro" id="IPR033121">
    <property type="entry name" value="PEPTIDASE_A1"/>
</dbReference>
<keyword evidence="2 5" id="KW-0064">Aspartyl protease</keyword>
<dbReference type="EMBL" id="KZ825688">
    <property type="protein sequence ID" value="PYI25029.1"/>
    <property type="molecule type" value="Genomic_DNA"/>
</dbReference>
<sequence length="423" mass="45305">MGRSYIFSWHPHRLLPVFTASQIVSGCVAATLPLTRRCASHVSSPNAPLLAAQYSSTFDVDVTFANQTFKLLVDTGSSDTYVVRNGFQCINATTNLEIPEADCLYSPQTYDQSSTYRPIPNETFGVQYGNGIASGAMAYEDITLAGITVKGQAVGIADHSNPMGDGVNSGVLGLAYPALTSAHPGNDTDNTTFFYNRAVYSPVFNTMYKRGLVDPYFSIALAHTPVEPNISTPTFGGYLTLGGLPPVAHSPNFSIVPVEILANIPTEFTSGHRTRSYWAFTVSAVTYGEPDAQDLTTNTTAFQAFTDTGNELSFLPAAVVEPINARFAPPAVYDDASGVYVVGCDAEAPTFGVTIGDQTFYHEGRDLIYQTGDGVCVSALAASESVAYKGIVLNILGASFLKNVVSVYDFGRNELRFAQRLGL</sequence>
<feature type="active site" evidence="4">
    <location>
        <position position="74"/>
    </location>
</feature>
<dbReference type="Proteomes" id="UP000248817">
    <property type="component" value="Unassembled WGS sequence"/>
</dbReference>
<dbReference type="InterPro" id="IPR001461">
    <property type="entry name" value="Aspartic_peptidase_A1"/>
</dbReference>
<dbReference type="InterPro" id="IPR034164">
    <property type="entry name" value="Pepsin-like_dom"/>
</dbReference>
<evidence type="ECO:0000256" key="2">
    <source>
        <dbReference type="ARBA" id="ARBA00022750"/>
    </source>
</evidence>
<evidence type="ECO:0000259" key="6">
    <source>
        <dbReference type="PROSITE" id="PS51767"/>
    </source>
</evidence>
<evidence type="ECO:0000313" key="7">
    <source>
        <dbReference type="EMBL" id="PYI25029.1"/>
    </source>
</evidence>
<evidence type="ECO:0000256" key="5">
    <source>
        <dbReference type="RuleBase" id="RU000454"/>
    </source>
</evidence>
<proteinExistence type="inferred from homology"/>
<keyword evidence="8" id="KW-1185">Reference proteome</keyword>
<dbReference type="Gene3D" id="2.40.70.10">
    <property type="entry name" value="Acid Proteases"/>
    <property type="match status" value="2"/>
</dbReference>
<dbReference type="PRINTS" id="PR00792">
    <property type="entry name" value="PEPSIN"/>
</dbReference>
<gene>
    <name evidence="7" type="ORF">BP00DRAFT_431660</name>
</gene>
<keyword evidence="5 7" id="KW-0645">Protease</keyword>
<evidence type="ECO:0000256" key="4">
    <source>
        <dbReference type="PIRSR" id="PIRSR601461-1"/>
    </source>
</evidence>
<dbReference type="PROSITE" id="PS51257">
    <property type="entry name" value="PROKAR_LIPOPROTEIN"/>
    <property type="match status" value="1"/>
</dbReference>
<dbReference type="PANTHER" id="PTHR47966:SF47">
    <property type="entry name" value="ENDOPEPTIDASE, PUTATIVE (AFU_ORTHOLOGUE AFUA_3G01220)-RELATED"/>
    <property type="match status" value="1"/>
</dbReference>
<feature type="domain" description="Peptidase A1" evidence="6">
    <location>
        <begin position="54"/>
        <end position="418"/>
    </location>
</feature>
<dbReference type="GO" id="GO:0006508">
    <property type="term" value="P:proteolysis"/>
    <property type="evidence" value="ECO:0007669"/>
    <property type="project" value="UniProtKB-KW"/>
</dbReference>
<dbReference type="InterPro" id="IPR001969">
    <property type="entry name" value="Aspartic_peptidase_AS"/>
</dbReference>
<dbReference type="PANTHER" id="PTHR47966">
    <property type="entry name" value="BETA-SITE APP-CLEAVING ENZYME, ISOFORM A-RELATED"/>
    <property type="match status" value="1"/>
</dbReference>
<feature type="active site" evidence="4">
    <location>
        <position position="307"/>
    </location>
</feature>
<evidence type="ECO:0000313" key="8">
    <source>
        <dbReference type="Proteomes" id="UP000248817"/>
    </source>
</evidence>
<dbReference type="InterPro" id="IPR021109">
    <property type="entry name" value="Peptidase_aspartic_dom_sf"/>
</dbReference>